<dbReference type="VEuPathDB" id="FungiDB:AAP_06154"/>
<dbReference type="AlphaFoldDB" id="A0A166MZK9"/>
<proteinExistence type="predicted"/>
<keyword evidence="4" id="KW-1185">Reference proteome</keyword>
<feature type="region of interest" description="Disordered" evidence="2">
    <location>
        <begin position="131"/>
        <end position="170"/>
    </location>
</feature>
<evidence type="ECO:0000313" key="3">
    <source>
        <dbReference type="EMBL" id="KZZ86890.1"/>
    </source>
</evidence>
<feature type="region of interest" description="Disordered" evidence="2">
    <location>
        <begin position="54"/>
        <end position="99"/>
    </location>
</feature>
<evidence type="ECO:0000313" key="4">
    <source>
        <dbReference type="Proteomes" id="UP000242877"/>
    </source>
</evidence>
<reference evidence="3 4" key="1">
    <citation type="journal article" date="2016" name="Genome Biol. Evol.">
        <title>Divergent and convergent evolution of fungal pathogenicity.</title>
        <authorList>
            <person name="Shang Y."/>
            <person name="Xiao G."/>
            <person name="Zheng P."/>
            <person name="Cen K."/>
            <person name="Zhan S."/>
            <person name="Wang C."/>
        </authorList>
    </citation>
    <scope>NUCLEOTIDE SEQUENCE [LARGE SCALE GENOMIC DNA]</scope>
    <source>
        <strain evidence="3 4">ARSEF 7405</strain>
    </source>
</reference>
<protein>
    <submittedName>
        <fullName evidence="3">Uncharacterized protein</fullName>
    </submittedName>
</protein>
<sequence>MTSRLAVCVQWHANALRPLLHQTGTLTALQGPVRCRKSLLHPLMNMQRRNLLSKSQTADGSGANPNKDQDAYTHLRRSRGGLMLSRRRSKSSSKRRDMSFGRISETRLRNWLKAYNAFHDGRSHLRLRVFAQNQNRRHPQRQEREAAADRGGDYDRNASSSTTSTHSNFPRFVISGDERRIFGQIANVLEDAMSRAKSQRKRDIARKQKELIALQYEELKREAERLKKTPQNTLRGNKAGRSIQDRTRLVEKELAALSEQKPARQLTQSSQIAVESRTILSLFQKAAARPGFKIVRDKATGKRRRVPRLSDGRVKSILASMKSSRPAEGSLKDAFNDSDGPQSFFRSVDQKRQAHRKQK</sequence>
<feature type="region of interest" description="Disordered" evidence="2">
    <location>
        <begin position="319"/>
        <end position="359"/>
    </location>
</feature>
<keyword evidence="1" id="KW-0175">Coiled coil</keyword>
<evidence type="ECO:0000256" key="2">
    <source>
        <dbReference type="SAM" id="MobiDB-lite"/>
    </source>
</evidence>
<feature type="coiled-coil region" evidence="1">
    <location>
        <begin position="202"/>
        <end position="229"/>
    </location>
</feature>
<feature type="compositionally biased region" description="Basic residues" evidence="2">
    <location>
        <begin position="74"/>
        <end position="93"/>
    </location>
</feature>
<feature type="compositionally biased region" description="Basic and acidic residues" evidence="2">
    <location>
        <begin position="140"/>
        <end position="156"/>
    </location>
</feature>
<comment type="caution">
    <text evidence="3">The sequence shown here is derived from an EMBL/GenBank/DDBJ whole genome shotgun (WGS) entry which is preliminary data.</text>
</comment>
<evidence type="ECO:0000256" key="1">
    <source>
        <dbReference type="SAM" id="Coils"/>
    </source>
</evidence>
<dbReference type="OrthoDB" id="10531758at2759"/>
<dbReference type="EMBL" id="AZGZ01000044">
    <property type="protein sequence ID" value="KZZ86890.1"/>
    <property type="molecule type" value="Genomic_DNA"/>
</dbReference>
<gene>
    <name evidence="3" type="ORF">AAP_06154</name>
</gene>
<accession>A0A166MZK9</accession>
<dbReference type="Proteomes" id="UP000242877">
    <property type="component" value="Unassembled WGS sequence"/>
</dbReference>
<feature type="compositionally biased region" description="Polar residues" evidence="2">
    <location>
        <begin position="54"/>
        <end position="66"/>
    </location>
</feature>
<organism evidence="3 4">
    <name type="scientific">Ascosphaera apis ARSEF 7405</name>
    <dbReference type="NCBI Taxonomy" id="392613"/>
    <lineage>
        <taxon>Eukaryota</taxon>
        <taxon>Fungi</taxon>
        <taxon>Dikarya</taxon>
        <taxon>Ascomycota</taxon>
        <taxon>Pezizomycotina</taxon>
        <taxon>Eurotiomycetes</taxon>
        <taxon>Eurotiomycetidae</taxon>
        <taxon>Onygenales</taxon>
        <taxon>Ascosphaeraceae</taxon>
        <taxon>Ascosphaera</taxon>
    </lineage>
</organism>
<name>A0A166MZK9_9EURO</name>